<organism evidence="2 3">
    <name type="scientific">Saccharopolyspora spinosa</name>
    <dbReference type="NCBI Taxonomy" id="60894"/>
    <lineage>
        <taxon>Bacteria</taxon>
        <taxon>Bacillati</taxon>
        <taxon>Actinomycetota</taxon>
        <taxon>Actinomycetes</taxon>
        <taxon>Pseudonocardiales</taxon>
        <taxon>Pseudonocardiaceae</taxon>
        <taxon>Saccharopolyspora</taxon>
    </lineage>
</organism>
<sequence>MGFAKQRLARLHEVMNGYVVRGELPGAVAAVSRGGETHIEAFGTQAVGGTEPMRRDTIFRIASNTKPITAAAALILVEECVLRLDDPVDELLPELADRRVLARPDGPLDETVPANRPITLRDLLTFRFGLGVVLGDPPIFRALLEAGLAPGVDVVDLSIDEWMRRLGELPLAYQPGEQWLYHTGSDVLGVLIARASGKSLPDFLRERIFEPLGMRDTGFHVPADQLHRLAPSYLAGPGGELVRRDDPVDSPPKFPVGGGGLVSTVDDYLAFYRMLLDGGRYGRERILSRPAVALMCTDQLTDQQKADARAILGESAGWAFGQAVVTRRVDLSTTPGQFGWSGGLGTTAFGDPAEDLIGILLSQRAMDSAAPPKHFSDFRTTVYQALSD</sequence>
<proteinExistence type="predicted"/>
<dbReference type="STRING" id="994479.GCA_000194155_05893"/>
<dbReference type="InterPro" id="IPR012338">
    <property type="entry name" value="Beta-lactam/transpept-like"/>
</dbReference>
<evidence type="ECO:0000259" key="1">
    <source>
        <dbReference type="Pfam" id="PF00144"/>
    </source>
</evidence>
<dbReference type="PANTHER" id="PTHR43283:SF3">
    <property type="entry name" value="BETA-LACTAMASE FAMILY PROTEIN (AFU_ORTHOLOGUE AFUA_5G07500)"/>
    <property type="match status" value="1"/>
</dbReference>
<gene>
    <name evidence="2" type="ORF">A8926_0616</name>
</gene>
<dbReference type="Gene3D" id="3.40.710.10">
    <property type="entry name" value="DD-peptidase/beta-lactamase superfamily"/>
    <property type="match status" value="1"/>
</dbReference>
<evidence type="ECO:0000313" key="2">
    <source>
        <dbReference type="EMBL" id="PKW13111.1"/>
    </source>
</evidence>
<dbReference type="EMBL" id="PJNB01000001">
    <property type="protein sequence ID" value="PKW13111.1"/>
    <property type="molecule type" value="Genomic_DNA"/>
</dbReference>
<dbReference type="Proteomes" id="UP000233786">
    <property type="component" value="Unassembled WGS sequence"/>
</dbReference>
<dbReference type="OrthoDB" id="4281716at2"/>
<protein>
    <submittedName>
        <fullName evidence="2">CubicO group peptidase (Beta-lactamase class C family)</fullName>
    </submittedName>
</protein>
<dbReference type="PANTHER" id="PTHR43283">
    <property type="entry name" value="BETA-LACTAMASE-RELATED"/>
    <property type="match status" value="1"/>
</dbReference>
<evidence type="ECO:0000313" key="3">
    <source>
        <dbReference type="Proteomes" id="UP000233786"/>
    </source>
</evidence>
<reference evidence="2" key="1">
    <citation type="submission" date="2017-12" db="EMBL/GenBank/DDBJ databases">
        <title>Sequencing the genomes of 1000 Actinobacteria strains.</title>
        <authorList>
            <person name="Klenk H.-P."/>
        </authorList>
    </citation>
    <scope>NUCLEOTIDE SEQUENCE [LARGE SCALE GENOMIC DNA]</scope>
    <source>
        <strain evidence="2">DSM 44228</strain>
    </source>
</reference>
<comment type="caution">
    <text evidence="2">The sequence shown here is derived from an EMBL/GenBank/DDBJ whole genome shotgun (WGS) entry which is preliminary data.</text>
</comment>
<accession>A0A2N3XR53</accession>
<keyword evidence="3" id="KW-1185">Reference proteome</keyword>
<dbReference type="SUPFAM" id="SSF56601">
    <property type="entry name" value="beta-lactamase/transpeptidase-like"/>
    <property type="match status" value="1"/>
</dbReference>
<dbReference type="AlphaFoldDB" id="A0A2N3XR53"/>
<dbReference type="InterPro" id="IPR001466">
    <property type="entry name" value="Beta-lactam-related"/>
</dbReference>
<dbReference type="RefSeq" id="WP_010312209.1">
    <property type="nucleotide sequence ID" value="NZ_CP061007.1"/>
</dbReference>
<dbReference type="Pfam" id="PF00144">
    <property type="entry name" value="Beta-lactamase"/>
    <property type="match status" value="1"/>
</dbReference>
<name>A0A2N3XR53_SACSN</name>
<feature type="domain" description="Beta-lactamase-related" evidence="1">
    <location>
        <begin position="18"/>
        <end position="365"/>
    </location>
</feature>
<dbReference type="InterPro" id="IPR050789">
    <property type="entry name" value="Diverse_Enzym_Activities"/>
</dbReference>